<accession>A0A2M7WSM2</accession>
<proteinExistence type="predicted"/>
<dbReference type="GO" id="GO:0006355">
    <property type="term" value="P:regulation of DNA-templated transcription"/>
    <property type="evidence" value="ECO:0007669"/>
    <property type="project" value="InterPro"/>
</dbReference>
<evidence type="ECO:0000313" key="1">
    <source>
        <dbReference type="EMBL" id="PJA33010.1"/>
    </source>
</evidence>
<dbReference type="Proteomes" id="UP000230758">
    <property type="component" value="Unassembled WGS sequence"/>
</dbReference>
<dbReference type="EMBL" id="PFXF01000014">
    <property type="protein sequence ID" value="PJA33010.1"/>
    <property type="molecule type" value="Genomic_DNA"/>
</dbReference>
<dbReference type="AlphaFoldDB" id="A0A2M7WSM2"/>
<evidence type="ECO:0008006" key="3">
    <source>
        <dbReference type="Google" id="ProtNLM"/>
    </source>
</evidence>
<evidence type="ECO:0000313" key="2">
    <source>
        <dbReference type="Proteomes" id="UP000230758"/>
    </source>
</evidence>
<dbReference type="InterPro" id="IPR038296">
    <property type="entry name" value="ParD_sf"/>
</dbReference>
<organism evidence="1 2">
    <name type="scientific">Candidatus Zambryskibacteria bacterium CG_4_9_14_3_um_filter_42_15</name>
    <dbReference type="NCBI Taxonomy" id="1975112"/>
    <lineage>
        <taxon>Bacteria</taxon>
        <taxon>Candidatus Zambryskiibacteriota</taxon>
    </lineage>
</organism>
<gene>
    <name evidence="1" type="ORF">CO185_00830</name>
</gene>
<dbReference type="InterPro" id="IPR010985">
    <property type="entry name" value="Ribbon_hlx_hlx"/>
</dbReference>
<name>A0A2M7WSM2_9BACT</name>
<reference evidence="2" key="1">
    <citation type="submission" date="2017-09" db="EMBL/GenBank/DDBJ databases">
        <title>Depth-based differentiation of microbial function through sediment-hosted aquifers and enrichment of novel symbionts in the deep terrestrial subsurface.</title>
        <authorList>
            <person name="Probst A.J."/>
            <person name="Ladd B."/>
            <person name="Jarett J.K."/>
            <person name="Geller-Mcgrath D.E."/>
            <person name="Sieber C.M.K."/>
            <person name="Emerson J.B."/>
            <person name="Anantharaman K."/>
            <person name="Thomas B.C."/>
            <person name="Malmstrom R."/>
            <person name="Stieglmeier M."/>
            <person name="Klingl A."/>
            <person name="Woyke T."/>
            <person name="Ryan C.M."/>
            <person name="Banfield J.F."/>
        </authorList>
    </citation>
    <scope>NUCLEOTIDE SEQUENCE [LARGE SCALE GENOMIC DNA]</scope>
</reference>
<protein>
    <recommendedName>
        <fullName evidence="3">Ribbon-helix-helix protein CopG domain-containing protein</fullName>
    </recommendedName>
</protein>
<sequence length="75" mass="8482">MSNITISVPITKEQERFIKERVKSGVSANRAHVVRQALNRLSEEEAVNAVLEAEQEIVEGKGLRGDLRELLKKIR</sequence>
<dbReference type="Gene3D" id="6.10.10.120">
    <property type="entry name" value="Antitoxin ParD1-like"/>
    <property type="match status" value="1"/>
</dbReference>
<dbReference type="SUPFAM" id="SSF47598">
    <property type="entry name" value="Ribbon-helix-helix"/>
    <property type="match status" value="1"/>
</dbReference>
<comment type="caution">
    <text evidence="1">The sequence shown here is derived from an EMBL/GenBank/DDBJ whole genome shotgun (WGS) entry which is preliminary data.</text>
</comment>